<dbReference type="SUPFAM" id="SSF52540">
    <property type="entry name" value="P-loop containing nucleoside triphosphate hydrolases"/>
    <property type="match status" value="1"/>
</dbReference>
<organism evidence="2 3">
    <name type="scientific">Mycena indigotica</name>
    <dbReference type="NCBI Taxonomy" id="2126181"/>
    <lineage>
        <taxon>Eukaryota</taxon>
        <taxon>Fungi</taxon>
        <taxon>Dikarya</taxon>
        <taxon>Basidiomycota</taxon>
        <taxon>Agaricomycotina</taxon>
        <taxon>Agaricomycetes</taxon>
        <taxon>Agaricomycetidae</taxon>
        <taxon>Agaricales</taxon>
        <taxon>Marasmiineae</taxon>
        <taxon>Mycenaceae</taxon>
        <taxon>Mycena</taxon>
    </lineage>
</organism>
<dbReference type="Gene3D" id="3.40.50.300">
    <property type="entry name" value="P-loop containing nucleotide triphosphate hydrolases"/>
    <property type="match status" value="1"/>
</dbReference>
<dbReference type="Proteomes" id="UP000636479">
    <property type="component" value="Unassembled WGS sequence"/>
</dbReference>
<dbReference type="PRINTS" id="PR00364">
    <property type="entry name" value="DISEASERSIST"/>
</dbReference>
<proteinExistence type="predicted"/>
<dbReference type="EMBL" id="JACAZF010000003">
    <property type="protein sequence ID" value="KAF7310090.1"/>
    <property type="molecule type" value="Genomic_DNA"/>
</dbReference>
<dbReference type="RefSeq" id="XP_037223540.1">
    <property type="nucleotide sequence ID" value="XM_037360655.1"/>
</dbReference>
<dbReference type="AlphaFoldDB" id="A0A8H6T630"/>
<comment type="caution">
    <text evidence="2">The sequence shown here is derived from an EMBL/GenBank/DDBJ whole genome shotgun (WGS) entry which is preliminary data.</text>
</comment>
<evidence type="ECO:0000313" key="3">
    <source>
        <dbReference type="Proteomes" id="UP000636479"/>
    </source>
</evidence>
<dbReference type="InterPro" id="IPR049052">
    <property type="entry name" value="nSTAND1"/>
</dbReference>
<keyword evidence="3" id="KW-1185">Reference proteome</keyword>
<dbReference type="InterPro" id="IPR027417">
    <property type="entry name" value="P-loop_NTPase"/>
</dbReference>
<feature type="domain" description="Novel STAND NTPase 1" evidence="1">
    <location>
        <begin position="77"/>
        <end position="220"/>
    </location>
</feature>
<dbReference type="Pfam" id="PF20703">
    <property type="entry name" value="nSTAND1"/>
    <property type="match status" value="1"/>
</dbReference>
<dbReference type="GeneID" id="59343171"/>
<dbReference type="PANTHER" id="PTHR47691:SF3">
    <property type="entry name" value="HTH-TYPE TRANSCRIPTIONAL REGULATOR RV0890C-RELATED"/>
    <property type="match status" value="1"/>
</dbReference>
<reference evidence="2" key="1">
    <citation type="submission" date="2020-05" db="EMBL/GenBank/DDBJ databases">
        <title>Mycena genomes resolve the evolution of fungal bioluminescence.</title>
        <authorList>
            <person name="Tsai I.J."/>
        </authorList>
    </citation>
    <scope>NUCLEOTIDE SEQUENCE</scope>
    <source>
        <strain evidence="2">171206Taipei</strain>
    </source>
</reference>
<dbReference type="SUPFAM" id="SSF48452">
    <property type="entry name" value="TPR-like"/>
    <property type="match status" value="1"/>
</dbReference>
<dbReference type="InterPro" id="IPR011990">
    <property type="entry name" value="TPR-like_helical_dom_sf"/>
</dbReference>
<evidence type="ECO:0000259" key="1">
    <source>
        <dbReference type="Pfam" id="PF20703"/>
    </source>
</evidence>
<accession>A0A8H6T630</accession>
<dbReference type="Gene3D" id="1.25.40.10">
    <property type="entry name" value="Tetratricopeptide repeat domain"/>
    <property type="match status" value="1"/>
</dbReference>
<evidence type="ECO:0000313" key="2">
    <source>
        <dbReference type="EMBL" id="KAF7310090.1"/>
    </source>
</evidence>
<sequence>MLNECKEELTNVIASLKLYSVGLTEIIGTMQLDMENMHQQILELTNGLSDSDGDSLKRSVSFRSQSSDSLLSILPSNPKIFHGRENELEHVVILFTSDDTPRIAILGPGGIGKTSLARAVLHHPTVVSRYPGSGQCFFVACDVALSAQDFLVLIGSQLGLQVGRTLRREIVAKLDNGQQHLLVLDNMETLWDPVEWRNEVDDVLGFLGSIPNLALLITMRGAERPATVQWTRPFLPPLEPLTEIAARQTFFDIADESSVSESGVQDILQLTDNVPLAITLMAHLVDSEGVATVLSRWDGEKTALLSDGFDKRSNLDISISLSLSSPRFQSNSHAMDLLSLLCILPDGLAESDIQQLPIQNPLGCKTALLRTSLAYVSANAKRINLLVPIREYVRRHHPPAEHLIQPIFENYLHTLAASKDYYGVIPSGNLIARINANFANIQTLMAFKLLDSDTSNFEDLVRCAVYANIFSRTVGKGEIPFLAQLDTHGRFEMLSISPTLEVQFLSERISAYYYKLVPGPALIERALALFPRLEDALTKCTLYSCASDFYRNKSEFALAKTYTEKTLALSRAIHNTRLQCSAFCSMCIIDLRSGNPLRAFGHARQAEAQGRLGGDLWSEAAGLRGGALCLSRLGAYAESIEWTTRARRLLALCDIAGNQLDMSLLMGLGEVHAKKTEYLAAKAVYEEILRYRPVDRLNGMHVVLLVNLAEISVALDLPVEETQRHIDLARTIAGNIKWWPGRLMCDLAQGELLLSQQEYSRAKVVMEKVVVDAVKELDIHSVCCEKLADRDLWDSDSWDPKWPTVLLAQAGREKQHRLWCKALQCFGTGALAEGDVMTARSLFVVALEGFTQMDIHCSRAECFWKLGIIAEGVGDRAGAVENWDAARLLFERASQAARVTIVQKKLADYTTSR</sequence>
<protein>
    <submittedName>
        <fullName evidence="2">ATPase-AAA-core domain-containing protein</fullName>
    </submittedName>
</protein>
<name>A0A8H6T630_9AGAR</name>
<dbReference type="OrthoDB" id="1534087at2759"/>
<gene>
    <name evidence="2" type="ORF">MIND_00382300</name>
</gene>
<dbReference type="PANTHER" id="PTHR47691">
    <property type="entry name" value="REGULATOR-RELATED"/>
    <property type="match status" value="1"/>
</dbReference>